<proteinExistence type="predicted"/>
<dbReference type="InterPro" id="IPR009057">
    <property type="entry name" value="Homeodomain-like_sf"/>
</dbReference>
<dbReference type="PANTHER" id="PTHR30055:SF146">
    <property type="entry name" value="HTH-TYPE TRANSCRIPTIONAL DUAL REGULATOR CECR"/>
    <property type="match status" value="1"/>
</dbReference>
<dbReference type="RefSeq" id="WP_152216580.1">
    <property type="nucleotide sequence ID" value="NZ_WESC01000010.1"/>
</dbReference>
<organism evidence="6 7">
    <name type="scientific">Parvibaculum sedimenti</name>
    <dbReference type="NCBI Taxonomy" id="2608632"/>
    <lineage>
        <taxon>Bacteria</taxon>
        <taxon>Pseudomonadati</taxon>
        <taxon>Pseudomonadota</taxon>
        <taxon>Alphaproteobacteria</taxon>
        <taxon>Hyphomicrobiales</taxon>
        <taxon>Parvibaculaceae</taxon>
        <taxon>Parvibaculum</taxon>
    </lineage>
</organism>
<evidence type="ECO:0000256" key="3">
    <source>
        <dbReference type="ARBA" id="ARBA00023163"/>
    </source>
</evidence>
<dbReference type="Pfam" id="PF00440">
    <property type="entry name" value="TetR_N"/>
    <property type="match status" value="1"/>
</dbReference>
<dbReference type="InterPro" id="IPR001647">
    <property type="entry name" value="HTH_TetR"/>
</dbReference>
<dbReference type="PRINTS" id="PR00455">
    <property type="entry name" value="HTHTETR"/>
</dbReference>
<dbReference type="InterPro" id="IPR036271">
    <property type="entry name" value="Tet_transcr_reg_TetR-rel_C_sf"/>
</dbReference>
<name>A0A6N6VHF9_9HYPH</name>
<dbReference type="Proteomes" id="UP000468901">
    <property type="component" value="Unassembled WGS sequence"/>
</dbReference>
<dbReference type="InterPro" id="IPR023772">
    <property type="entry name" value="DNA-bd_HTH_TetR-type_CS"/>
</dbReference>
<evidence type="ECO:0000313" key="6">
    <source>
        <dbReference type="EMBL" id="KAB7739408.1"/>
    </source>
</evidence>
<evidence type="ECO:0000259" key="5">
    <source>
        <dbReference type="PROSITE" id="PS50977"/>
    </source>
</evidence>
<sequence>MGLENYRRSVSASKHASILRAGRDVFLRDGYSRASVSDIARDAEVSTATLYKHFRSKEELFDAVLKEAYVTIEYEDMAEDENVEDVIVAYCMRSLRTQFERRTSALLRVVIAEVATAPERARHLYENFITPRHIASTQALDELIARGKLKPHDTHYGACFLGGVMKEYFIWPTLFEANMTLPDNAETVVRQAVKVYLELYGTCPSDKN</sequence>
<dbReference type="AlphaFoldDB" id="A0A6N6VHF9"/>
<dbReference type="FunFam" id="1.10.10.60:FF:000141">
    <property type="entry name" value="TetR family transcriptional regulator"/>
    <property type="match status" value="1"/>
</dbReference>
<dbReference type="GO" id="GO:0003700">
    <property type="term" value="F:DNA-binding transcription factor activity"/>
    <property type="evidence" value="ECO:0007669"/>
    <property type="project" value="TreeGrafter"/>
</dbReference>
<dbReference type="SUPFAM" id="SSF48498">
    <property type="entry name" value="Tetracyclin repressor-like, C-terminal domain"/>
    <property type="match status" value="1"/>
</dbReference>
<dbReference type="Gene3D" id="1.10.357.10">
    <property type="entry name" value="Tetracycline Repressor, domain 2"/>
    <property type="match status" value="1"/>
</dbReference>
<keyword evidence="2 4" id="KW-0238">DNA-binding</keyword>
<feature type="domain" description="HTH tetR-type" evidence="5">
    <location>
        <begin position="12"/>
        <end position="72"/>
    </location>
</feature>
<dbReference type="PROSITE" id="PS01081">
    <property type="entry name" value="HTH_TETR_1"/>
    <property type="match status" value="1"/>
</dbReference>
<reference evidence="6 7" key="1">
    <citation type="submission" date="2019-09" db="EMBL/GenBank/DDBJ databases">
        <title>Parvibaculum sedimenti sp. nov., isolated from sediment.</title>
        <authorList>
            <person name="Wang Y."/>
        </authorList>
    </citation>
    <scope>NUCLEOTIDE SEQUENCE [LARGE SCALE GENOMIC DNA]</scope>
    <source>
        <strain evidence="6 7">HXT-9</strain>
    </source>
</reference>
<keyword evidence="7" id="KW-1185">Reference proteome</keyword>
<protein>
    <submittedName>
        <fullName evidence="6">TetR family transcriptional regulator</fullName>
    </submittedName>
</protein>
<gene>
    <name evidence="6" type="ORF">F2P47_11845</name>
</gene>
<keyword evidence="3" id="KW-0804">Transcription</keyword>
<dbReference type="InterPro" id="IPR050109">
    <property type="entry name" value="HTH-type_TetR-like_transc_reg"/>
</dbReference>
<evidence type="ECO:0000256" key="1">
    <source>
        <dbReference type="ARBA" id="ARBA00023015"/>
    </source>
</evidence>
<dbReference type="PROSITE" id="PS50977">
    <property type="entry name" value="HTH_TETR_2"/>
    <property type="match status" value="1"/>
</dbReference>
<evidence type="ECO:0000256" key="2">
    <source>
        <dbReference type="ARBA" id="ARBA00023125"/>
    </source>
</evidence>
<dbReference type="Pfam" id="PF14246">
    <property type="entry name" value="TetR_C_7"/>
    <property type="match status" value="1"/>
</dbReference>
<keyword evidence="1" id="KW-0805">Transcription regulation</keyword>
<dbReference type="SUPFAM" id="SSF46689">
    <property type="entry name" value="Homeodomain-like"/>
    <property type="match status" value="1"/>
</dbReference>
<evidence type="ECO:0000313" key="7">
    <source>
        <dbReference type="Proteomes" id="UP000468901"/>
    </source>
</evidence>
<dbReference type="EMBL" id="WESC01000010">
    <property type="protein sequence ID" value="KAB7739408.1"/>
    <property type="molecule type" value="Genomic_DNA"/>
</dbReference>
<comment type="caution">
    <text evidence="6">The sequence shown here is derived from an EMBL/GenBank/DDBJ whole genome shotgun (WGS) entry which is preliminary data.</text>
</comment>
<accession>A0A6N6VHF9</accession>
<dbReference type="GO" id="GO:0000976">
    <property type="term" value="F:transcription cis-regulatory region binding"/>
    <property type="evidence" value="ECO:0007669"/>
    <property type="project" value="TreeGrafter"/>
</dbReference>
<feature type="DNA-binding region" description="H-T-H motif" evidence="4">
    <location>
        <begin position="35"/>
        <end position="54"/>
    </location>
</feature>
<dbReference type="InterPro" id="IPR039536">
    <property type="entry name" value="TetR_C_Proteobacteria"/>
</dbReference>
<evidence type="ECO:0000256" key="4">
    <source>
        <dbReference type="PROSITE-ProRule" id="PRU00335"/>
    </source>
</evidence>
<dbReference type="PANTHER" id="PTHR30055">
    <property type="entry name" value="HTH-TYPE TRANSCRIPTIONAL REGULATOR RUTR"/>
    <property type="match status" value="1"/>
</dbReference>